<sequence>MLTLELCGKLAELQGAFVKVTVPSDGCSVADLFLLSARQHSPLATGRIKVCVNEAVVAPILCVLPDDEVALFPPVSGG</sequence>
<dbReference type="EMBL" id="CP053921">
    <property type="protein sequence ID" value="QKG72172.1"/>
    <property type="molecule type" value="Genomic_DNA"/>
</dbReference>
<evidence type="ECO:0000313" key="2">
    <source>
        <dbReference type="Proteomes" id="UP000504693"/>
    </source>
</evidence>
<protein>
    <submittedName>
        <fullName evidence="1">MoaD/ThiS family protein</fullName>
    </submittedName>
</protein>
<dbReference type="RefSeq" id="WP_173215231.1">
    <property type="nucleotide sequence ID" value="NZ_CP053921.1"/>
</dbReference>
<dbReference type="InterPro" id="IPR012675">
    <property type="entry name" value="Beta-grasp_dom_sf"/>
</dbReference>
<dbReference type="Pfam" id="PF02597">
    <property type="entry name" value="ThiS"/>
    <property type="match status" value="1"/>
</dbReference>
<keyword evidence="2" id="KW-1185">Reference proteome</keyword>
<evidence type="ECO:0000313" key="1">
    <source>
        <dbReference type="EMBL" id="QKG72172.1"/>
    </source>
</evidence>
<dbReference type="AlphaFoldDB" id="A0A7D3Y0Z2"/>
<gene>
    <name evidence="1" type="ORF">HQR01_12795</name>
</gene>
<dbReference type="InterPro" id="IPR016155">
    <property type="entry name" value="Mopterin_synth/thiamin_S_b"/>
</dbReference>
<dbReference type="Gene3D" id="3.10.20.30">
    <property type="match status" value="1"/>
</dbReference>
<reference evidence="1 2" key="1">
    <citation type="submission" date="2020-05" db="EMBL/GenBank/DDBJ databases">
        <title>Erythrobacter mangrovi sp. nov., isolated from rhizosphere soil of mangrove plant (Kandelia candel).</title>
        <authorList>
            <person name="Ye Y.H."/>
        </authorList>
    </citation>
    <scope>NUCLEOTIDE SEQUENCE [LARGE SCALE GENOMIC DNA]</scope>
    <source>
        <strain evidence="1 2">EB310</strain>
    </source>
</reference>
<proteinExistence type="predicted"/>
<dbReference type="Proteomes" id="UP000504693">
    <property type="component" value="Chromosome"/>
</dbReference>
<accession>A0A7D3Y0Z2</accession>
<dbReference type="KEGG" id="emv:HQR01_12795"/>
<dbReference type="InterPro" id="IPR003749">
    <property type="entry name" value="ThiS/MoaD-like"/>
</dbReference>
<organism evidence="1 2">
    <name type="scientific">Erythrobacter mangrovi</name>
    <dbReference type="NCBI Taxonomy" id="2739433"/>
    <lineage>
        <taxon>Bacteria</taxon>
        <taxon>Pseudomonadati</taxon>
        <taxon>Pseudomonadota</taxon>
        <taxon>Alphaproteobacteria</taxon>
        <taxon>Sphingomonadales</taxon>
        <taxon>Erythrobacteraceae</taxon>
        <taxon>Erythrobacter/Porphyrobacter group</taxon>
        <taxon>Erythrobacter</taxon>
    </lineage>
</organism>
<name>A0A7D3Y0Z2_9SPHN</name>
<dbReference type="SUPFAM" id="SSF54285">
    <property type="entry name" value="MoaD/ThiS"/>
    <property type="match status" value="1"/>
</dbReference>